<dbReference type="EMBL" id="NBNE01007245">
    <property type="protein sequence ID" value="OWZ00903.1"/>
    <property type="molecule type" value="Genomic_DNA"/>
</dbReference>
<evidence type="ECO:0000313" key="2">
    <source>
        <dbReference type="Proteomes" id="UP000198211"/>
    </source>
</evidence>
<organism evidence="1 2">
    <name type="scientific">Phytophthora megakarya</name>
    <dbReference type="NCBI Taxonomy" id="4795"/>
    <lineage>
        <taxon>Eukaryota</taxon>
        <taxon>Sar</taxon>
        <taxon>Stramenopiles</taxon>
        <taxon>Oomycota</taxon>
        <taxon>Peronosporomycetes</taxon>
        <taxon>Peronosporales</taxon>
        <taxon>Peronosporaceae</taxon>
        <taxon>Phytophthora</taxon>
    </lineage>
</organism>
<dbReference type="STRING" id="4795.A0A225V6D3"/>
<dbReference type="GO" id="GO:0003676">
    <property type="term" value="F:nucleic acid binding"/>
    <property type="evidence" value="ECO:0007669"/>
    <property type="project" value="InterPro"/>
</dbReference>
<dbReference type="AlphaFoldDB" id="A0A225V6D3"/>
<dbReference type="Gene3D" id="3.30.420.10">
    <property type="entry name" value="Ribonuclease H-like superfamily/Ribonuclease H"/>
    <property type="match status" value="1"/>
</dbReference>
<dbReference type="OrthoDB" id="123497at2759"/>
<dbReference type="InterPro" id="IPR036397">
    <property type="entry name" value="RNaseH_sf"/>
</dbReference>
<dbReference type="Proteomes" id="UP000198211">
    <property type="component" value="Unassembled WGS sequence"/>
</dbReference>
<dbReference type="PANTHER" id="PTHR37984:SF5">
    <property type="entry name" value="PROTEIN NYNRIN-LIKE"/>
    <property type="match status" value="1"/>
</dbReference>
<evidence type="ECO:0000313" key="1">
    <source>
        <dbReference type="EMBL" id="OWZ00903.1"/>
    </source>
</evidence>
<name>A0A225V6D3_9STRA</name>
<sequence length="111" mass="12714">MDLQNTRLNLSTAFKPSTDGQSEVTNKVLSEYLRHFVNQHQRDWDGQLSRAKFAYNSRNHESIGMAPFMADLGYEPRSMADCVIPNPTLKQRQESSFLEHQQTITAKLTTP</sequence>
<reference evidence="2" key="1">
    <citation type="submission" date="2017-03" db="EMBL/GenBank/DDBJ databases">
        <title>Phytopthora megakarya and P. palmivora, two closely related causual agents of cacao black pod achieved similar genome size and gene model numbers by different mechanisms.</title>
        <authorList>
            <person name="Ali S."/>
            <person name="Shao J."/>
            <person name="Larry D.J."/>
            <person name="Kronmiller B."/>
            <person name="Shen D."/>
            <person name="Strem M.D."/>
            <person name="Melnick R.L."/>
            <person name="Guiltinan M.J."/>
            <person name="Tyler B.M."/>
            <person name="Meinhardt L.W."/>
            <person name="Bailey B.A."/>
        </authorList>
    </citation>
    <scope>NUCLEOTIDE SEQUENCE [LARGE SCALE GENOMIC DNA]</scope>
    <source>
        <strain evidence="2">zdho120</strain>
    </source>
</reference>
<dbReference type="SUPFAM" id="SSF53098">
    <property type="entry name" value="Ribonuclease H-like"/>
    <property type="match status" value="1"/>
</dbReference>
<dbReference type="PANTHER" id="PTHR37984">
    <property type="entry name" value="PROTEIN CBG26694"/>
    <property type="match status" value="1"/>
</dbReference>
<dbReference type="InterPro" id="IPR012337">
    <property type="entry name" value="RNaseH-like_sf"/>
</dbReference>
<protein>
    <submittedName>
        <fullName evidence="1">Retrotransposon Polyprotein</fullName>
    </submittedName>
</protein>
<comment type="caution">
    <text evidence="1">The sequence shown here is derived from an EMBL/GenBank/DDBJ whole genome shotgun (WGS) entry which is preliminary data.</text>
</comment>
<gene>
    <name evidence="1" type="ORF">PHMEG_00027807</name>
</gene>
<accession>A0A225V6D3</accession>
<proteinExistence type="predicted"/>
<dbReference type="InterPro" id="IPR050951">
    <property type="entry name" value="Retrovirus_Pol_polyprotein"/>
</dbReference>
<keyword evidence="2" id="KW-1185">Reference proteome</keyword>